<proteinExistence type="predicted"/>
<sequence length="63" mass="7264">MLRWSHKGTIRCSVDVAFMENVVLWEKQLHGKEHFTSIKQNSVKNALLFNGIISCCRSFLPSQ</sequence>
<evidence type="ECO:0000313" key="1">
    <source>
        <dbReference type="EMBL" id="MBX06361.1"/>
    </source>
</evidence>
<accession>A0A2P2KKV1</accession>
<name>A0A2P2KKV1_RHIMU</name>
<reference evidence="1" key="1">
    <citation type="submission" date="2018-02" db="EMBL/GenBank/DDBJ databases">
        <title>Rhizophora mucronata_Transcriptome.</title>
        <authorList>
            <person name="Meera S.P."/>
            <person name="Sreeshan A."/>
            <person name="Augustine A."/>
        </authorList>
    </citation>
    <scope>NUCLEOTIDE SEQUENCE</scope>
    <source>
        <tissue evidence="1">Leaf</tissue>
    </source>
</reference>
<dbReference type="AlphaFoldDB" id="A0A2P2KKV1"/>
<organism evidence="1">
    <name type="scientific">Rhizophora mucronata</name>
    <name type="common">Asiatic mangrove</name>
    <dbReference type="NCBI Taxonomy" id="61149"/>
    <lineage>
        <taxon>Eukaryota</taxon>
        <taxon>Viridiplantae</taxon>
        <taxon>Streptophyta</taxon>
        <taxon>Embryophyta</taxon>
        <taxon>Tracheophyta</taxon>
        <taxon>Spermatophyta</taxon>
        <taxon>Magnoliopsida</taxon>
        <taxon>eudicotyledons</taxon>
        <taxon>Gunneridae</taxon>
        <taxon>Pentapetalae</taxon>
        <taxon>rosids</taxon>
        <taxon>fabids</taxon>
        <taxon>Malpighiales</taxon>
        <taxon>Rhizophoraceae</taxon>
        <taxon>Rhizophora</taxon>
    </lineage>
</organism>
<protein>
    <submittedName>
        <fullName evidence="1">Uncharacterized protein</fullName>
    </submittedName>
</protein>
<dbReference type="EMBL" id="GGEC01025877">
    <property type="protein sequence ID" value="MBX06361.1"/>
    <property type="molecule type" value="Transcribed_RNA"/>
</dbReference>